<dbReference type="HOGENOM" id="CLU_2768900_0_0_3"/>
<dbReference type="RefSeq" id="WP_015221295.1">
    <property type="nucleotide sequence ID" value="NC_019777.1"/>
</dbReference>
<evidence type="ECO:0000313" key="1">
    <source>
        <dbReference type="EMBL" id="AFZ55580.1"/>
    </source>
</evidence>
<dbReference type="Proteomes" id="UP000010480">
    <property type="component" value="Plasmid pCYAN10605.01"/>
</dbReference>
<geneLocation type="plasmid" evidence="1 2">
    <name>pCYAN10605.01</name>
</geneLocation>
<protein>
    <submittedName>
        <fullName evidence="1">Uncharacterized protein</fullName>
    </submittedName>
</protein>
<dbReference type="AlphaFoldDB" id="K9ZAG0"/>
<dbReference type="EMBL" id="CP003948">
    <property type="protein sequence ID" value="AFZ55580.1"/>
    <property type="molecule type" value="Genomic_DNA"/>
</dbReference>
<reference evidence="2" key="1">
    <citation type="journal article" date="2013" name="Proc. Natl. Acad. Sci. U.S.A.">
        <title>Improving the coverage of the cyanobacterial phylum using diversity-driven genome sequencing.</title>
        <authorList>
            <person name="Shih P.M."/>
            <person name="Wu D."/>
            <person name="Latifi A."/>
            <person name="Axen S.D."/>
            <person name="Fewer D.P."/>
            <person name="Talla E."/>
            <person name="Calteau A."/>
            <person name="Cai F."/>
            <person name="Tandeau de Marsac N."/>
            <person name="Rippka R."/>
            <person name="Herdman M."/>
            <person name="Sivonen K."/>
            <person name="Coursin T."/>
            <person name="Laurent T."/>
            <person name="Goodwin L."/>
            <person name="Nolan M."/>
            <person name="Davenport K.W."/>
            <person name="Han C.S."/>
            <person name="Rubin E.M."/>
            <person name="Eisen J.A."/>
            <person name="Woyke T."/>
            <person name="Gugger M."/>
            <person name="Kerfeld C.A."/>
        </authorList>
    </citation>
    <scope>NUCLEOTIDE SEQUENCE [LARGE SCALE GENOMIC DNA]</scope>
    <source>
        <strain evidence="2">PCC 10605</strain>
        <plasmid evidence="2">Plasmid pCYAN10605.01</plasmid>
    </source>
</reference>
<accession>K9ZAG0</accession>
<evidence type="ECO:0000313" key="2">
    <source>
        <dbReference type="Proteomes" id="UP000010480"/>
    </source>
</evidence>
<sequence>MEYLQWEAAVNKKLSKYFSQRILDKYNSSYEHLFNNNQTPQEAFDYLYEYINDSEDAQQPFWFDMIGFD</sequence>
<keyword evidence="1" id="KW-0614">Plasmid</keyword>
<gene>
    <name evidence="1" type="ordered locus">Cyan10605_3547</name>
</gene>
<keyword evidence="2" id="KW-1185">Reference proteome</keyword>
<name>K9ZAG0_CYAAP</name>
<dbReference type="KEGG" id="can:Cyan10605_3547"/>
<proteinExistence type="predicted"/>
<organism evidence="1 2">
    <name type="scientific">Cyanobacterium aponinum (strain PCC 10605)</name>
    <dbReference type="NCBI Taxonomy" id="755178"/>
    <lineage>
        <taxon>Bacteria</taxon>
        <taxon>Bacillati</taxon>
        <taxon>Cyanobacteriota</taxon>
        <taxon>Cyanophyceae</taxon>
        <taxon>Oscillatoriophycideae</taxon>
        <taxon>Chroococcales</taxon>
        <taxon>Geminocystaceae</taxon>
        <taxon>Cyanobacterium</taxon>
    </lineage>
</organism>